<feature type="region of interest" description="Disordered" evidence="1">
    <location>
        <begin position="1"/>
        <end position="26"/>
    </location>
</feature>
<dbReference type="AlphaFoldDB" id="A0AA38CB61"/>
<name>A0AA38CB61_TAXCH</name>
<sequence length="80" mass="8835">MGDFNARTTNNQSLQLGSKKGGDDNPLWLNEAEDEFWERLSQDGNGGVNHFGVKLLGLCSLYNMVICNGMKAWPKSSNIT</sequence>
<feature type="non-terminal residue" evidence="2">
    <location>
        <position position="80"/>
    </location>
</feature>
<evidence type="ECO:0000313" key="2">
    <source>
        <dbReference type="EMBL" id="KAH9298296.1"/>
    </source>
</evidence>
<feature type="compositionally biased region" description="Polar residues" evidence="1">
    <location>
        <begin position="1"/>
        <end position="16"/>
    </location>
</feature>
<accession>A0AA38CB61</accession>
<reference evidence="2 3" key="1">
    <citation type="journal article" date="2021" name="Nat. Plants">
        <title>The Taxus genome provides insights into paclitaxel biosynthesis.</title>
        <authorList>
            <person name="Xiong X."/>
            <person name="Gou J."/>
            <person name="Liao Q."/>
            <person name="Li Y."/>
            <person name="Zhou Q."/>
            <person name="Bi G."/>
            <person name="Li C."/>
            <person name="Du R."/>
            <person name="Wang X."/>
            <person name="Sun T."/>
            <person name="Guo L."/>
            <person name="Liang H."/>
            <person name="Lu P."/>
            <person name="Wu Y."/>
            <person name="Zhang Z."/>
            <person name="Ro D.K."/>
            <person name="Shang Y."/>
            <person name="Huang S."/>
            <person name="Yan J."/>
        </authorList>
    </citation>
    <scope>NUCLEOTIDE SEQUENCE [LARGE SCALE GENOMIC DNA]</scope>
    <source>
        <strain evidence="2">Ta-2019</strain>
    </source>
</reference>
<evidence type="ECO:0000313" key="3">
    <source>
        <dbReference type="Proteomes" id="UP000824469"/>
    </source>
</evidence>
<evidence type="ECO:0000256" key="1">
    <source>
        <dbReference type="SAM" id="MobiDB-lite"/>
    </source>
</evidence>
<protein>
    <submittedName>
        <fullName evidence="2">Uncharacterized protein</fullName>
    </submittedName>
</protein>
<dbReference type="EMBL" id="JAHRHJ020000010">
    <property type="protein sequence ID" value="KAH9298296.1"/>
    <property type="molecule type" value="Genomic_DNA"/>
</dbReference>
<keyword evidence="3" id="KW-1185">Reference proteome</keyword>
<gene>
    <name evidence="2" type="ORF">KI387_029978</name>
</gene>
<dbReference type="Proteomes" id="UP000824469">
    <property type="component" value="Unassembled WGS sequence"/>
</dbReference>
<organism evidence="2 3">
    <name type="scientific">Taxus chinensis</name>
    <name type="common">Chinese yew</name>
    <name type="synonym">Taxus wallichiana var. chinensis</name>
    <dbReference type="NCBI Taxonomy" id="29808"/>
    <lineage>
        <taxon>Eukaryota</taxon>
        <taxon>Viridiplantae</taxon>
        <taxon>Streptophyta</taxon>
        <taxon>Embryophyta</taxon>
        <taxon>Tracheophyta</taxon>
        <taxon>Spermatophyta</taxon>
        <taxon>Pinopsida</taxon>
        <taxon>Pinidae</taxon>
        <taxon>Conifers II</taxon>
        <taxon>Cupressales</taxon>
        <taxon>Taxaceae</taxon>
        <taxon>Taxus</taxon>
    </lineage>
</organism>
<comment type="caution">
    <text evidence="2">The sequence shown here is derived from an EMBL/GenBank/DDBJ whole genome shotgun (WGS) entry which is preliminary data.</text>
</comment>
<proteinExistence type="predicted"/>